<evidence type="ECO:0000259" key="1">
    <source>
        <dbReference type="PROSITE" id="PS50240"/>
    </source>
</evidence>
<organism evidence="2 3">
    <name type="scientific">Porphyromonas miyakawae</name>
    <dbReference type="NCBI Taxonomy" id="3137470"/>
    <lineage>
        <taxon>Bacteria</taxon>
        <taxon>Pseudomonadati</taxon>
        <taxon>Bacteroidota</taxon>
        <taxon>Bacteroidia</taxon>
        <taxon>Bacteroidales</taxon>
        <taxon>Porphyromonadaceae</taxon>
        <taxon>Porphyromonas</taxon>
    </lineage>
</organism>
<evidence type="ECO:0000313" key="2">
    <source>
        <dbReference type="EMBL" id="GAB1251024.1"/>
    </source>
</evidence>
<proteinExistence type="predicted"/>
<dbReference type="InterPro" id="IPR009003">
    <property type="entry name" value="Peptidase_S1_PA"/>
</dbReference>
<dbReference type="InterPro" id="IPR043504">
    <property type="entry name" value="Peptidase_S1_PA_chymotrypsin"/>
</dbReference>
<dbReference type="InterPro" id="IPR018114">
    <property type="entry name" value="TRYPSIN_HIS"/>
</dbReference>
<dbReference type="SUPFAM" id="SSF50494">
    <property type="entry name" value="Trypsin-like serine proteases"/>
    <property type="match status" value="1"/>
</dbReference>
<name>A0ABQ0E038_9PORP</name>
<keyword evidence="3" id="KW-1185">Reference proteome</keyword>
<protein>
    <recommendedName>
        <fullName evidence="1">Peptidase S1 domain-containing protein</fullName>
    </recommendedName>
</protein>
<dbReference type="Pfam" id="PF13365">
    <property type="entry name" value="Trypsin_2"/>
    <property type="match status" value="1"/>
</dbReference>
<dbReference type="InterPro" id="IPR001254">
    <property type="entry name" value="Trypsin_dom"/>
</dbReference>
<reference evidence="2 3" key="1">
    <citation type="journal article" date="2025" name="Int. J. Syst. Evol. Microbiol.">
        <title>Desulfovibrio falkowii sp. nov., Porphyromonas miyakawae sp. nov., Mediterraneibacter flintii sp. nov. and Owariibacterium komagatae gen. nov., sp. nov., isolated from human faeces.</title>
        <authorList>
            <person name="Hamaguchi T."/>
            <person name="Ohara M."/>
            <person name="Hisatomi A."/>
            <person name="Sekiguchi K."/>
            <person name="Takeda J.I."/>
            <person name="Ueyama J."/>
            <person name="Ito M."/>
            <person name="Nishiwaki H."/>
            <person name="Ogi T."/>
            <person name="Hirayama M."/>
            <person name="Ohkuma M."/>
            <person name="Sakamoto M."/>
            <person name="Ohno K."/>
        </authorList>
    </citation>
    <scope>NUCLEOTIDE SEQUENCE [LARGE SCALE GENOMIC DNA]</scope>
    <source>
        <strain evidence="2 3">13CB11C</strain>
    </source>
</reference>
<accession>A0ABQ0E038</accession>
<dbReference type="Gene3D" id="2.40.10.10">
    <property type="entry name" value="Trypsin-like serine proteases"/>
    <property type="match status" value="2"/>
</dbReference>
<comment type="caution">
    <text evidence="2">The sequence shown here is derived from an EMBL/GenBank/DDBJ whole genome shotgun (WGS) entry which is preliminary data.</text>
</comment>
<dbReference type="PROSITE" id="PS50240">
    <property type="entry name" value="TRYPSIN_DOM"/>
    <property type="match status" value="1"/>
</dbReference>
<dbReference type="PROSITE" id="PS00134">
    <property type="entry name" value="TRYPSIN_HIS"/>
    <property type="match status" value="1"/>
</dbReference>
<feature type="domain" description="Peptidase S1" evidence="1">
    <location>
        <begin position="212"/>
        <end position="522"/>
    </location>
</feature>
<sequence>MECANFETNKHYLYMMKVTLLHKLRRSLLCVCLMAGALPLIHAQLIAPITPTESTSKLRTAELSEISLLPPSQAIIDSMESVEESTQLRDGYRIAVPVSTDISVLEKGVWHHDHKGNRVCELALSIKGAKSLQLYFDRFYIPQGGRLFILSPVGELLKGAFTEINNTHLQALPIAPVAGDRVVIRYEASSNTTEEPLLHLASVGYGFRTFDAHPGDSKYETGEPWMRGTYSCAPNIVSLPKLDEVKRSLVLMMVRGSMICSGVLINNMTKDGTAYILTASHCVNASFRRAGNKKYIQESARQSVFFFNFYSPIGDKLIRGVEEHTLAGAEVVALDERRDLCLLRIVGVESEGKTPSGGIPAVYQPYYAGWNANANPKGPFYGIHHPTASVARYSLCRDASLDIDEFDAGQMHWYDSHYHVKKWQIGTTAGGSSGSPLLDQNLQIVGALTGGSSTCNEPKDDFYYSVERCWTGNGVDSIYLKPYLDPTGTGNRQCDGFDPYAPLTTKILSNHRYAPWRDSVEFVAPPTEYDGLLTTYRVREKSMLSGLIILAEMTRSASQEMQLVAYKEAANGTKEELYRADFTLPSFQRFVGGGTSTEEVGRTLIGPIAAYIPFGREIEIAKDQILYVGLESKVGKPLSFVPCRTKPSAQIGGATLYKRIGESDYHESSPYKGYYWIDALIRPLEQAADTLSPTLTMPQAYIFGASLRLVLPKGAAESATVAIYSLHGEKLFTYTTQDEVSDVALPNITHGAWRVLYVSYRKENYGMVVYIGQ</sequence>
<gene>
    <name evidence="2" type="ORF">Tsumi_01280</name>
</gene>
<dbReference type="Proteomes" id="UP001628220">
    <property type="component" value="Unassembled WGS sequence"/>
</dbReference>
<evidence type="ECO:0000313" key="3">
    <source>
        <dbReference type="Proteomes" id="UP001628220"/>
    </source>
</evidence>
<dbReference type="EMBL" id="BAAFSF010000001">
    <property type="protein sequence ID" value="GAB1251024.1"/>
    <property type="molecule type" value="Genomic_DNA"/>
</dbReference>